<evidence type="ECO:0000256" key="1">
    <source>
        <dbReference type="ARBA" id="ARBA00022801"/>
    </source>
</evidence>
<gene>
    <name evidence="4" type="ORF">EZV62_003090</name>
</gene>
<dbReference type="PANTHER" id="PTHR46086">
    <property type="entry name" value="ALPHA/BETA-HYDROLASES SUPERFAMILY PROTEIN"/>
    <property type="match status" value="1"/>
</dbReference>
<accession>A0A5C7IGJ0</accession>
<sequence length="694" mass="79179">MAKSDENNGFEYLIVRPEKGRIVDLVRYMLWGDIRSGVSFLETSSDEYLAEQVQLAADHPVPADRRLIIVASILVRKIVALLRKPLEYTGYAVEFILNLLSLNANLYGLIYNLFHGKVLIPQRDTYTFISTIGHLDGRIDLFSGHNLKIELGNRPLMDLCMMASKLAYENAQVVRNVLVNHWKMHFVDFYNCWNDFQKEKSTQVFILCDKPKDATLILISFRGTEPFDADDWITDFDFSWYEFPKLGKVHMGFLEALGLGNREKAITFQHHIQMKDTNSSESAKSIPSNTSSEFKKQSSRKVMPEMGEMSAYYTVKEKLKDLLKGHKNAKFVVTGHSLGGALAILFPTILVVHEEKEIMQSLLGVYTFGQPRVGNRQLGRFMEAHLDSPIPKYFRVVYCNDMVPRLPYDDRTFLYKHFGVCLYYNSCYTEQKVDEEPNPNFFGLKYLFLEYLNAVWELIRSFTMGYKYGPEYEEGWFSVLMRIMGLVLPGVSAHSPTDYVNSMRLGKKRVVQMYFCLDFDLSWYEFPELGKVHMGSLEALGLGNREKAITFQHHLQMKDTNSSESTKSLLPVQATENLGGALAILVTHEEKEVMQSLFGLYTFGHQGSAGEVHGSSFGFSNTKVLQAATLSSFTMGYKYGPEYEEGWFSILMRIMGLVFRHTDYVNSMRLGKERVVSVLCVLISTGPVPVPVPV</sequence>
<dbReference type="Pfam" id="PF01764">
    <property type="entry name" value="Lipase_3"/>
    <property type="match status" value="1"/>
</dbReference>
<feature type="region of interest" description="Disordered" evidence="2">
    <location>
        <begin position="276"/>
        <end position="300"/>
    </location>
</feature>
<evidence type="ECO:0000256" key="2">
    <source>
        <dbReference type="SAM" id="MobiDB-lite"/>
    </source>
</evidence>
<dbReference type="PANTHER" id="PTHR46086:SF3">
    <property type="entry name" value="TRIACYLGLYCEROL LIPASE OBL1"/>
    <property type="match status" value="1"/>
</dbReference>
<feature type="domain" description="Fungal lipase-type" evidence="3">
    <location>
        <begin position="219"/>
        <end position="409"/>
    </location>
</feature>
<evidence type="ECO:0000313" key="5">
    <source>
        <dbReference type="Proteomes" id="UP000323000"/>
    </source>
</evidence>
<dbReference type="GO" id="GO:0006629">
    <property type="term" value="P:lipid metabolic process"/>
    <property type="evidence" value="ECO:0007669"/>
    <property type="project" value="InterPro"/>
</dbReference>
<dbReference type="InterPro" id="IPR044819">
    <property type="entry name" value="OBL-like"/>
</dbReference>
<dbReference type="GO" id="GO:0004806">
    <property type="term" value="F:triacylglycerol lipase activity"/>
    <property type="evidence" value="ECO:0007669"/>
    <property type="project" value="InterPro"/>
</dbReference>
<dbReference type="OrthoDB" id="438440at2759"/>
<dbReference type="CDD" id="cd00519">
    <property type="entry name" value="Lipase_3"/>
    <property type="match status" value="1"/>
</dbReference>
<name>A0A5C7IGJ0_9ROSI</name>
<comment type="caution">
    <text evidence="4">The sequence shown here is derived from an EMBL/GenBank/DDBJ whole genome shotgun (WGS) entry which is preliminary data.</text>
</comment>
<evidence type="ECO:0000259" key="3">
    <source>
        <dbReference type="Pfam" id="PF01764"/>
    </source>
</evidence>
<reference evidence="5" key="1">
    <citation type="journal article" date="2019" name="Gigascience">
        <title>De novo genome assembly of the endangered Acer yangbiense, a plant species with extremely small populations endemic to Yunnan Province, China.</title>
        <authorList>
            <person name="Yang J."/>
            <person name="Wariss H.M."/>
            <person name="Tao L."/>
            <person name="Zhang R."/>
            <person name="Yun Q."/>
            <person name="Hollingsworth P."/>
            <person name="Dao Z."/>
            <person name="Luo G."/>
            <person name="Guo H."/>
            <person name="Ma Y."/>
            <person name="Sun W."/>
        </authorList>
    </citation>
    <scope>NUCLEOTIDE SEQUENCE [LARGE SCALE GENOMIC DNA]</scope>
    <source>
        <strain evidence="5">cv. Malutang</strain>
    </source>
</reference>
<dbReference type="Proteomes" id="UP000323000">
    <property type="component" value="Chromosome 2"/>
</dbReference>
<dbReference type="AlphaFoldDB" id="A0A5C7IGJ0"/>
<dbReference type="InterPro" id="IPR002921">
    <property type="entry name" value="Fungal_lipase-type"/>
</dbReference>
<evidence type="ECO:0000313" key="4">
    <source>
        <dbReference type="EMBL" id="TXG68155.1"/>
    </source>
</evidence>
<dbReference type="InterPro" id="IPR029058">
    <property type="entry name" value="AB_hydrolase_fold"/>
</dbReference>
<organism evidence="4 5">
    <name type="scientific">Acer yangbiense</name>
    <dbReference type="NCBI Taxonomy" id="1000413"/>
    <lineage>
        <taxon>Eukaryota</taxon>
        <taxon>Viridiplantae</taxon>
        <taxon>Streptophyta</taxon>
        <taxon>Embryophyta</taxon>
        <taxon>Tracheophyta</taxon>
        <taxon>Spermatophyta</taxon>
        <taxon>Magnoliopsida</taxon>
        <taxon>eudicotyledons</taxon>
        <taxon>Gunneridae</taxon>
        <taxon>Pentapetalae</taxon>
        <taxon>rosids</taxon>
        <taxon>malvids</taxon>
        <taxon>Sapindales</taxon>
        <taxon>Sapindaceae</taxon>
        <taxon>Hippocastanoideae</taxon>
        <taxon>Acereae</taxon>
        <taxon>Acer</taxon>
    </lineage>
</organism>
<keyword evidence="5" id="KW-1185">Reference proteome</keyword>
<dbReference type="EMBL" id="VAHF01000002">
    <property type="protein sequence ID" value="TXG68155.1"/>
    <property type="molecule type" value="Genomic_DNA"/>
</dbReference>
<dbReference type="SUPFAM" id="SSF53474">
    <property type="entry name" value="alpha/beta-Hydrolases"/>
    <property type="match status" value="1"/>
</dbReference>
<keyword evidence="1" id="KW-0378">Hydrolase</keyword>
<feature type="compositionally biased region" description="Polar residues" evidence="2">
    <location>
        <begin position="276"/>
        <end position="292"/>
    </location>
</feature>
<dbReference type="Gene3D" id="3.40.50.1820">
    <property type="entry name" value="alpha/beta hydrolase"/>
    <property type="match status" value="1"/>
</dbReference>
<protein>
    <recommendedName>
        <fullName evidence="3">Fungal lipase-type domain-containing protein</fullName>
    </recommendedName>
</protein>
<proteinExistence type="predicted"/>